<dbReference type="PANTHER" id="PTHR10039">
    <property type="entry name" value="AMELOGENIN"/>
    <property type="match status" value="1"/>
</dbReference>
<dbReference type="EMBL" id="VIBQ01000017">
    <property type="protein sequence ID" value="KAB8360760.1"/>
    <property type="molecule type" value="Genomic_DNA"/>
</dbReference>
<dbReference type="PANTHER" id="PTHR10039:SF5">
    <property type="entry name" value="NACHT DOMAIN-CONTAINING PROTEIN"/>
    <property type="match status" value="1"/>
</dbReference>
<accession>A0A5N6KYK2</accession>
<dbReference type="Proteomes" id="UP000327013">
    <property type="component" value="Unassembled WGS sequence"/>
</dbReference>
<dbReference type="Pfam" id="PF24883">
    <property type="entry name" value="NPHP3_N"/>
    <property type="match status" value="1"/>
</dbReference>
<dbReference type="Gene3D" id="3.40.50.300">
    <property type="entry name" value="P-loop containing nucleotide triphosphate hydrolases"/>
    <property type="match status" value="1"/>
</dbReference>
<evidence type="ECO:0000313" key="3">
    <source>
        <dbReference type="EMBL" id="KAB8360760.1"/>
    </source>
</evidence>
<evidence type="ECO:0000313" key="4">
    <source>
        <dbReference type="Proteomes" id="UP000327013"/>
    </source>
</evidence>
<dbReference type="PROSITE" id="PS50837">
    <property type="entry name" value="NACHT"/>
    <property type="match status" value="1"/>
</dbReference>
<reference evidence="3 4" key="1">
    <citation type="submission" date="2019-06" db="EMBL/GenBank/DDBJ databases">
        <title>A chromosomal-level reference genome of Carpinus fangiana (Coryloideae, Betulaceae).</title>
        <authorList>
            <person name="Yang X."/>
            <person name="Wang Z."/>
            <person name="Zhang L."/>
            <person name="Hao G."/>
            <person name="Liu J."/>
            <person name="Yang Y."/>
        </authorList>
    </citation>
    <scope>NUCLEOTIDE SEQUENCE [LARGE SCALE GENOMIC DNA]</scope>
    <source>
        <strain evidence="3">Cfa_2016G</strain>
        <tissue evidence="3">Leaf</tissue>
    </source>
</reference>
<dbReference type="InterPro" id="IPR007111">
    <property type="entry name" value="NACHT_NTPase"/>
</dbReference>
<proteinExistence type="predicted"/>
<dbReference type="SUPFAM" id="SSF52540">
    <property type="entry name" value="P-loop containing nucleoside triphosphate hydrolases"/>
    <property type="match status" value="1"/>
</dbReference>
<evidence type="ECO:0000259" key="2">
    <source>
        <dbReference type="PROSITE" id="PS50837"/>
    </source>
</evidence>
<organism evidence="3 4">
    <name type="scientific">Carpinus fangiana</name>
    <dbReference type="NCBI Taxonomy" id="176857"/>
    <lineage>
        <taxon>Eukaryota</taxon>
        <taxon>Viridiplantae</taxon>
        <taxon>Streptophyta</taxon>
        <taxon>Embryophyta</taxon>
        <taxon>Tracheophyta</taxon>
        <taxon>Spermatophyta</taxon>
        <taxon>Magnoliopsida</taxon>
        <taxon>eudicotyledons</taxon>
        <taxon>Gunneridae</taxon>
        <taxon>Pentapetalae</taxon>
        <taxon>rosids</taxon>
        <taxon>fabids</taxon>
        <taxon>Fagales</taxon>
        <taxon>Betulaceae</taxon>
        <taxon>Carpinus</taxon>
    </lineage>
</organism>
<comment type="caution">
    <text evidence="3">The sequence shown here is derived from an EMBL/GenBank/DDBJ whole genome shotgun (WGS) entry which is preliminary data.</text>
</comment>
<keyword evidence="1" id="KW-0677">Repeat</keyword>
<sequence>MYTRQTNIGMERGTCEWLPKHPRYCRWHSQDQGILWILGNPGAGKSTVMKFISQHARSKNLEDSDLILSFFFNDRGVPLERETSGLLRTLLHQLLSEETDPMTETSKIFQKRCTSQGFCGKDWGWTEKELRELLESTILMVPLTRKVLIFIDGLDEAGETAARSLVRYFRRLSEKSAASGAKLCICFASRPYPIVGHRSDEESTIVVHQENTLDIQTYLRNELQPSQIGEALALRLQKLISEAANGMFQWVSSVTTLALERYFNGDDEVTITKVITNLPGELAHSYRNILRMTTDEDLDQCFKLFQWVCFCLRPLSFAELRYVLALEDHLLCLSGSGCVSGPCFSKDEDQAKKKLTNLSKGLIELSVGSNGNPAQHKTLVRFVHPSVKEYILKGGLNDIQPLGLASVIGQAHFQLSSFCLRFIALHECEIAQEDYAKLMKDGSDLLEYSSKYWFIHAEKAKQEGVYRGDLNDILTEETVTRLIAIGAIVKPWSMTWFKYRSIVFNILKASGMTRNFDSQLPRPGKLVKESDNLEKKPLSRSITVVISLLSLIV</sequence>
<evidence type="ECO:0000256" key="1">
    <source>
        <dbReference type="ARBA" id="ARBA00022737"/>
    </source>
</evidence>
<protein>
    <recommendedName>
        <fullName evidence="2">NACHT domain-containing protein</fullName>
    </recommendedName>
</protein>
<gene>
    <name evidence="3" type="ORF">FH972_024494</name>
</gene>
<name>A0A5N6KYK2_9ROSI</name>
<dbReference type="OrthoDB" id="7464126at2759"/>
<feature type="domain" description="NACHT" evidence="2">
    <location>
        <begin position="33"/>
        <end position="191"/>
    </location>
</feature>
<keyword evidence="4" id="KW-1185">Reference proteome</keyword>
<dbReference type="InterPro" id="IPR056884">
    <property type="entry name" value="NPHP3-like_N"/>
</dbReference>
<dbReference type="AlphaFoldDB" id="A0A5N6KYK2"/>
<dbReference type="InterPro" id="IPR027417">
    <property type="entry name" value="P-loop_NTPase"/>
</dbReference>